<organism evidence="3 4">
    <name type="scientific">Schaalia canis</name>
    <dbReference type="NCBI Taxonomy" id="100469"/>
    <lineage>
        <taxon>Bacteria</taxon>
        <taxon>Bacillati</taxon>
        <taxon>Actinomycetota</taxon>
        <taxon>Actinomycetes</taxon>
        <taxon>Actinomycetales</taxon>
        <taxon>Actinomycetaceae</taxon>
        <taxon>Schaalia</taxon>
    </lineage>
</organism>
<protein>
    <submittedName>
        <fullName evidence="3">Transcriptional regulator</fullName>
    </submittedName>
</protein>
<comment type="caution">
    <text evidence="3">The sequence shown here is derived from an EMBL/GenBank/DDBJ whole genome shotgun (WGS) entry which is preliminary data.</text>
</comment>
<dbReference type="PANTHER" id="PTHR33677">
    <property type="entry name" value="TRANSCRIPTIONAL REPRESSOR FRMR-RELATED"/>
    <property type="match status" value="1"/>
</dbReference>
<dbReference type="GO" id="GO:0003677">
    <property type="term" value="F:DNA binding"/>
    <property type="evidence" value="ECO:0007669"/>
    <property type="project" value="InterPro"/>
</dbReference>
<dbReference type="Pfam" id="PF02583">
    <property type="entry name" value="Trns_repr_metal"/>
    <property type="match status" value="1"/>
</dbReference>
<keyword evidence="4" id="KW-1185">Reference proteome</keyword>
<dbReference type="Proteomes" id="UP000280444">
    <property type="component" value="Unassembled WGS sequence"/>
</dbReference>
<evidence type="ECO:0000256" key="1">
    <source>
        <dbReference type="ARBA" id="ARBA00005428"/>
    </source>
</evidence>
<sequence length="84" mass="9157">MPVSEPKKVLNRLKRARGQLDAVISAIENGAPCEEIITQLSAAHSAVRRTAFVVVAGAMRDCTIDPNHSEEDLARLEKLFLSLS</sequence>
<evidence type="ECO:0000313" key="4">
    <source>
        <dbReference type="Proteomes" id="UP000280444"/>
    </source>
</evidence>
<dbReference type="PANTHER" id="PTHR33677:SF5">
    <property type="entry name" value="TRANSCRIPTIONAL REPRESSOR FRMR"/>
    <property type="match status" value="1"/>
</dbReference>
<evidence type="ECO:0000256" key="2">
    <source>
        <dbReference type="ARBA" id="ARBA00023008"/>
    </source>
</evidence>
<name>A0A3P1SGB0_9ACTO</name>
<dbReference type="InterPro" id="IPR003735">
    <property type="entry name" value="Metal_Tscrpt_repr"/>
</dbReference>
<dbReference type="Gene3D" id="1.20.58.1000">
    <property type="entry name" value="Metal-sensitive repressor, helix protomer"/>
    <property type="match status" value="1"/>
</dbReference>
<proteinExistence type="inferred from homology"/>
<dbReference type="OrthoDB" id="9809524at2"/>
<dbReference type="GO" id="GO:0046872">
    <property type="term" value="F:metal ion binding"/>
    <property type="evidence" value="ECO:0007669"/>
    <property type="project" value="InterPro"/>
</dbReference>
<dbReference type="AlphaFoldDB" id="A0A3P1SGB0"/>
<dbReference type="EMBL" id="RQZF01000002">
    <property type="protein sequence ID" value="RRC96027.1"/>
    <property type="molecule type" value="Genomic_DNA"/>
</dbReference>
<gene>
    <name evidence="3" type="ORF">EII11_02535</name>
</gene>
<accession>A0A3P1SGB0</accession>
<reference evidence="3 4" key="1">
    <citation type="submission" date="2018-11" db="EMBL/GenBank/DDBJ databases">
        <title>Genomes From Bacteria Associated with the Canine Oral Cavity: a Test Case for Automated Genome-Based Taxonomic Assignment.</title>
        <authorList>
            <person name="Coil D.A."/>
            <person name="Jospin G."/>
            <person name="Darling A.E."/>
            <person name="Wallis C."/>
            <person name="Davis I.J."/>
            <person name="Harris S."/>
            <person name="Eisen J.A."/>
            <person name="Holcombe L.J."/>
            <person name="O'Flynn C."/>
        </authorList>
    </citation>
    <scope>NUCLEOTIDE SEQUENCE [LARGE SCALE GENOMIC DNA]</scope>
    <source>
        <strain evidence="3 4">OH770</strain>
    </source>
</reference>
<comment type="similarity">
    <text evidence="1">Belongs to the CsoR family.</text>
</comment>
<dbReference type="InterPro" id="IPR038390">
    <property type="entry name" value="Metal_Tscrpt_repr_sf"/>
</dbReference>
<evidence type="ECO:0000313" key="3">
    <source>
        <dbReference type="EMBL" id="RRC96027.1"/>
    </source>
</evidence>
<dbReference type="CDD" id="cd10148">
    <property type="entry name" value="CsoR-like_DUF156"/>
    <property type="match status" value="1"/>
</dbReference>
<keyword evidence="2" id="KW-0186">Copper</keyword>
<dbReference type="GO" id="GO:0045892">
    <property type="term" value="P:negative regulation of DNA-templated transcription"/>
    <property type="evidence" value="ECO:0007669"/>
    <property type="project" value="UniProtKB-ARBA"/>
</dbReference>